<evidence type="ECO:0000256" key="1">
    <source>
        <dbReference type="ARBA" id="ARBA00022729"/>
    </source>
</evidence>
<dbReference type="InterPro" id="IPR038404">
    <property type="entry name" value="TRAP_DctP_sf"/>
</dbReference>
<feature type="signal peptide" evidence="2">
    <location>
        <begin position="1"/>
        <end position="31"/>
    </location>
</feature>
<dbReference type="InterPro" id="IPR006311">
    <property type="entry name" value="TAT_signal"/>
</dbReference>
<keyword evidence="4" id="KW-1185">Reference proteome</keyword>
<reference evidence="3 4" key="1">
    <citation type="submission" date="2016-02" db="EMBL/GenBank/DDBJ databases">
        <title>Genome sequencing of a beta-galactosidase producing bacteria Rhizobium sp. 59.</title>
        <authorList>
            <person name="Wang D."/>
            <person name="Kot W."/>
            <person name="Qin Y."/>
            <person name="Hansen L."/>
            <person name="Naqvi K."/>
            <person name="Rensing C."/>
        </authorList>
    </citation>
    <scope>NUCLEOTIDE SEQUENCE [LARGE SCALE GENOMIC DNA]</scope>
    <source>
        <strain evidence="3 4">59</strain>
    </source>
</reference>
<dbReference type="OrthoDB" id="9803763at2"/>
<evidence type="ECO:0000313" key="4">
    <source>
        <dbReference type="Proteomes" id="UP000182661"/>
    </source>
</evidence>
<sequence>MTHQLTRRILLATTGAFALLAAGLPMPNAMAQDKPTIRMSTPASESDQRSVALASIFAPAISEFATYQPHYNASLIAQGAELEAISAGDLEMSIASAQELANFFPEFSLFATGYVHQSAAHQVKVFNDPLMDPFKQKVEDELGVKLLTVMYLGKRHVNLRFTRAEKNVMTPADLAGVNLRMPGSDAWQFLGRSLGANPTPMAFTEIYTALQTGSVDGQDNPLPSVVDAKFYEVTKQISLTAHLVDLNYIAFSKAVWDKLTPEQQASLQKAADDAAEAGRKGQLKKEGELVAFLKEQRLEVYEPDLNAFRTHVQAQYIGSEFAKAWPDGALEKINALGN</sequence>
<dbReference type="Pfam" id="PF03480">
    <property type="entry name" value="DctP"/>
    <property type="match status" value="1"/>
</dbReference>
<keyword evidence="1 2" id="KW-0732">Signal</keyword>
<dbReference type="PROSITE" id="PS51318">
    <property type="entry name" value="TAT"/>
    <property type="match status" value="1"/>
</dbReference>
<organism evidence="3 4">
    <name type="scientific">Pararhizobium antarcticum</name>
    <dbReference type="NCBI Taxonomy" id="1798805"/>
    <lineage>
        <taxon>Bacteria</taxon>
        <taxon>Pseudomonadati</taxon>
        <taxon>Pseudomonadota</taxon>
        <taxon>Alphaproteobacteria</taxon>
        <taxon>Hyphomicrobiales</taxon>
        <taxon>Rhizobiaceae</taxon>
        <taxon>Rhizobium/Agrobacterium group</taxon>
        <taxon>Pararhizobium</taxon>
    </lineage>
</organism>
<dbReference type="PANTHER" id="PTHR33376:SF4">
    <property type="entry name" value="SIALIC ACID-BINDING PERIPLASMIC PROTEIN SIAP"/>
    <property type="match status" value="1"/>
</dbReference>
<dbReference type="Gene3D" id="3.40.190.170">
    <property type="entry name" value="Bacterial extracellular solute-binding protein, family 7"/>
    <property type="match status" value="1"/>
</dbReference>
<evidence type="ECO:0000313" key="3">
    <source>
        <dbReference type="EMBL" id="OJF99543.1"/>
    </source>
</evidence>
<accession>A0A657LVP2</accession>
<gene>
    <name evidence="3" type="ORF">AX760_12390</name>
</gene>
<evidence type="ECO:0000256" key="2">
    <source>
        <dbReference type="SAM" id="SignalP"/>
    </source>
</evidence>
<dbReference type="PANTHER" id="PTHR33376">
    <property type="match status" value="1"/>
</dbReference>
<dbReference type="NCBIfam" id="NF037995">
    <property type="entry name" value="TRAP_S1"/>
    <property type="match status" value="1"/>
</dbReference>
<dbReference type="InterPro" id="IPR018389">
    <property type="entry name" value="DctP_fam"/>
</dbReference>
<comment type="caution">
    <text evidence="3">The sequence shown here is derived from an EMBL/GenBank/DDBJ whole genome shotgun (WGS) entry which is preliminary data.</text>
</comment>
<dbReference type="GO" id="GO:0055085">
    <property type="term" value="P:transmembrane transport"/>
    <property type="evidence" value="ECO:0007669"/>
    <property type="project" value="InterPro"/>
</dbReference>
<dbReference type="AlphaFoldDB" id="A0A657LVP2"/>
<dbReference type="EMBL" id="LSRP01000068">
    <property type="protein sequence ID" value="OJF99543.1"/>
    <property type="molecule type" value="Genomic_DNA"/>
</dbReference>
<feature type="chain" id="PRO_5024787928" evidence="2">
    <location>
        <begin position="32"/>
        <end position="338"/>
    </location>
</feature>
<dbReference type="Proteomes" id="UP000182661">
    <property type="component" value="Unassembled WGS sequence"/>
</dbReference>
<dbReference type="RefSeq" id="WP_071832010.1">
    <property type="nucleotide sequence ID" value="NZ_LSRP01000068.1"/>
</dbReference>
<protein>
    <submittedName>
        <fullName evidence="3">C4-dicarboxylate ABC transporter</fullName>
    </submittedName>
</protein>
<name>A0A657LVP2_9HYPH</name>
<proteinExistence type="predicted"/>